<name>A0AAV5UU15_9BILA</name>
<keyword evidence="3" id="KW-0418">Kinase</keyword>
<dbReference type="Gene3D" id="3.30.200.20">
    <property type="entry name" value="Phosphorylase Kinase, domain 1"/>
    <property type="match status" value="1"/>
</dbReference>
<evidence type="ECO:0000256" key="5">
    <source>
        <dbReference type="ARBA" id="ARBA00037982"/>
    </source>
</evidence>
<feature type="domain" description="Protein kinase" evidence="8">
    <location>
        <begin position="75"/>
        <end position="328"/>
    </location>
</feature>
<keyword evidence="4 6" id="KW-0067">ATP-binding</keyword>
<evidence type="ECO:0000256" key="7">
    <source>
        <dbReference type="RuleBase" id="RU000304"/>
    </source>
</evidence>
<sequence length="328" mass="38343">MAERERNVLKREENVLEREKNMQIREENMQRREEILVRKELAVQEKEGFLIEKERKLKEREDNAQERKNKFLDEFKPIKVIGKGGFGCVFQAENAADNSFYAVKRLHIPRSSGEAKVQQVLKEARVMAQFDHPCIVRYYGTWIERPDPESQLCTHSLADWLKENQQTRDLTQMKSWFKQIVEAVAYIHDKGFIHRDLKPSNILFETSYRIRVCDLGIASELGPIDMTRTRTFDSGTQLYQSPEQMSCCYSYKVDVFTLGLIYAELCVPMTGAEQFRIFDNFRRGLGNELPIEDAGTVALIDRLTKERSADRPMCREVLEELSNTSYNF</sequence>
<evidence type="ECO:0000313" key="10">
    <source>
        <dbReference type="Proteomes" id="UP001432322"/>
    </source>
</evidence>
<accession>A0AAV5UU15</accession>
<dbReference type="SUPFAM" id="SSF56112">
    <property type="entry name" value="Protein kinase-like (PK-like)"/>
    <property type="match status" value="1"/>
</dbReference>
<comment type="similarity">
    <text evidence="5">Belongs to the protein kinase superfamily. Ser/Thr protein kinase family. GCN2 subfamily.</text>
</comment>
<gene>
    <name evidence="9" type="ORF">PFISCL1PPCAC_985</name>
</gene>
<comment type="caution">
    <text evidence="9">The sequence shown here is derived from an EMBL/GenBank/DDBJ whole genome shotgun (WGS) entry which is preliminary data.</text>
</comment>
<dbReference type="Proteomes" id="UP001432322">
    <property type="component" value="Unassembled WGS sequence"/>
</dbReference>
<evidence type="ECO:0000256" key="2">
    <source>
        <dbReference type="ARBA" id="ARBA00022741"/>
    </source>
</evidence>
<evidence type="ECO:0000313" key="9">
    <source>
        <dbReference type="EMBL" id="GMT09688.1"/>
    </source>
</evidence>
<dbReference type="EMBL" id="BTSY01000001">
    <property type="protein sequence ID" value="GMT09688.1"/>
    <property type="molecule type" value="Genomic_DNA"/>
</dbReference>
<dbReference type="GO" id="GO:0004694">
    <property type="term" value="F:eukaryotic translation initiation factor 2alpha kinase activity"/>
    <property type="evidence" value="ECO:0007669"/>
    <property type="project" value="TreeGrafter"/>
</dbReference>
<dbReference type="PROSITE" id="PS00108">
    <property type="entry name" value="PROTEIN_KINASE_ST"/>
    <property type="match status" value="1"/>
</dbReference>
<dbReference type="PANTHER" id="PTHR11042:SF91">
    <property type="entry name" value="EUKARYOTIC TRANSLATION INITIATION FACTOR 2-ALPHA KINASE"/>
    <property type="match status" value="1"/>
</dbReference>
<dbReference type="SMART" id="SM00220">
    <property type="entry name" value="S_TKc"/>
    <property type="match status" value="1"/>
</dbReference>
<evidence type="ECO:0000256" key="3">
    <source>
        <dbReference type="ARBA" id="ARBA00022777"/>
    </source>
</evidence>
<dbReference type="InterPro" id="IPR000719">
    <property type="entry name" value="Prot_kinase_dom"/>
</dbReference>
<feature type="binding site" evidence="6">
    <location>
        <position position="104"/>
    </location>
    <ligand>
        <name>ATP</name>
        <dbReference type="ChEBI" id="CHEBI:30616"/>
    </ligand>
</feature>
<dbReference type="Pfam" id="PF00069">
    <property type="entry name" value="Pkinase"/>
    <property type="match status" value="1"/>
</dbReference>
<dbReference type="AlphaFoldDB" id="A0AAV5UU15"/>
<protein>
    <recommendedName>
        <fullName evidence="8">Protein kinase domain-containing protein</fullName>
    </recommendedName>
</protein>
<keyword evidence="7" id="KW-0723">Serine/threonine-protein kinase</keyword>
<dbReference type="PANTHER" id="PTHR11042">
    <property type="entry name" value="EUKARYOTIC TRANSLATION INITIATION FACTOR 2-ALPHA KINASE EIF2-ALPHA KINASE -RELATED"/>
    <property type="match status" value="1"/>
</dbReference>
<evidence type="ECO:0000256" key="4">
    <source>
        <dbReference type="ARBA" id="ARBA00022840"/>
    </source>
</evidence>
<proteinExistence type="inferred from homology"/>
<keyword evidence="1" id="KW-0808">Transferase</keyword>
<evidence type="ECO:0000256" key="1">
    <source>
        <dbReference type="ARBA" id="ARBA00022679"/>
    </source>
</evidence>
<dbReference type="InterPro" id="IPR017441">
    <property type="entry name" value="Protein_kinase_ATP_BS"/>
</dbReference>
<reference evidence="9" key="1">
    <citation type="submission" date="2023-10" db="EMBL/GenBank/DDBJ databases">
        <title>Genome assembly of Pristionchus species.</title>
        <authorList>
            <person name="Yoshida K."/>
            <person name="Sommer R.J."/>
        </authorList>
    </citation>
    <scope>NUCLEOTIDE SEQUENCE</scope>
    <source>
        <strain evidence="9">RS5133</strain>
    </source>
</reference>
<dbReference type="PROSITE" id="PS00107">
    <property type="entry name" value="PROTEIN_KINASE_ATP"/>
    <property type="match status" value="1"/>
</dbReference>
<dbReference type="PROSITE" id="PS50011">
    <property type="entry name" value="PROTEIN_KINASE_DOM"/>
    <property type="match status" value="1"/>
</dbReference>
<dbReference type="GO" id="GO:0005737">
    <property type="term" value="C:cytoplasm"/>
    <property type="evidence" value="ECO:0007669"/>
    <property type="project" value="TreeGrafter"/>
</dbReference>
<keyword evidence="2 6" id="KW-0547">Nucleotide-binding</keyword>
<dbReference type="GO" id="GO:0005634">
    <property type="term" value="C:nucleus"/>
    <property type="evidence" value="ECO:0007669"/>
    <property type="project" value="TreeGrafter"/>
</dbReference>
<dbReference type="InterPro" id="IPR050339">
    <property type="entry name" value="CC_SR_Kinase"/>
</dbReference>
<evidence type="ECO:0000259" key="8">
    <source>
        <dbReference type="PROSITE" id="PS50011"/>
    </source>
</evidence>
<evidence type="ECO:0000256" key="6">
    <source>
        <dbReference type="PROSITE-ProRule" id="PRU10141"/>
    </source>
</evidence>
<dbReference type="InterPro" id="IPR011009">
    <property type="entry name" value="Kinase-like_dom_sf"/>
</dbReference>
<keyword evidence="10" id="KW-1185">Reference proteome</keyword>
<dbReference type="InterPro" id="IPR008271">
    <property type="entry name" value="Ser/Thr_kinase_AS"/>
</dbReference>
<dbReference type="GO" id="GO:0005524">
    <property type="term" value="F:ATP binding"/>
    <property type="evidence" value="ECO:0007669"/>
    <property type="project" value="UniProtKB-UniRule"/>
</dbReference>
<dbReference type="Gene3D" id="1.10.510.10">
    <property type="entry name" value="Transferase(Phosphotransferase) domain 1"/>
    <property type="match status" value="1"/>
</dbReference>
<organism evidence="9 10">
    <name type="scientific">Pristionchus fissidentatus</name>
    <dbReference type="NCBI Taxonomy" id="1538716"/>
    <lineage>
        <taxon>Eukaryota</taxon>
        <taxon>Metazoa</taxon>
        <taxon>Ecdysozoa</taxon>
        <taxon>Nematoda</taxon>
        <taxon>Chromadorea</taxon>
        <taxon>Rhabditida</taxon>
        <taxon>Rhabditina</taxon>
        <taxon>Diplogasteromorpha</taxon>
        <taxon>Diplogasteroidea</taxon>
        <taxon>Neodiplogasteridae</taxon>
        <taxon>Pristionchus</taxon>
    </lineage>
</organism>